<sequence length="184" mass="21282">MSEKLKYTIIVFTENETGMLSRVVSVFTRRHINVESLTTSKSSMKGIYRFTIVVRVTRDMVEKLVAQLEKQIDVVKAFYYEPDEIVYQEVALYKVPTHIFANSNKVETLIRQHNAKVLMIEPEYIVIEKTGHEHETEALLEELTNIGIYEFVRSGRIAIVKPMERLNKYLASLEEQVNTNGTGH</sequence>
<dbReference type="PANTHER" id="PTHR30239:SF0">
    <property type="entry name" value="ACETOLACTATE SYNTHASE SMALL SUBUNIT 1, CHLOROPLASTIC"/>
    <property type="match status" value="1"/>
</dbReference>
<dbReference type="GO" id="GO:0005829">
    <property type="term" value="C:cytosol"/>
    <property type="evidence" value="ECO:0007669"/>
    <property type="project" value="TreeGrafter"/>
</dbReference>
<keyword evidence="6 8" id="KW-0100">Branched-chain amino acid biosynthesis</keyword>
<keyword evidence="5 8" id="KW-0028">Amino-acid biosynthesis</keyword>
<evidence type="ECO:0000313" key="11">
    <source>
        <dbReference type="Proteomes" id="UP000223913"/>
    </source>
</evidence>
<dbReference type="Pfam" id="PF22629">
    <property type="entry name" value="ACT_AHAS_ss"/>
    <property type="match status" value="1"/>
</dbReference>
<dbReference type="Gene3D" id="3.30.70.1150">
    <property type="entry name" value="ACT-like. Chain A, domain 2"/>
    <property type="match status" value="1"/>
</dbReference>
<comment type="similarity">
    <text evidence="3 8">Belongs to the acetolactate synthase small subunit family.</text>
</comment>
<feature type="domain" description="ACT" evidence="9">
    <location>
        <begin position="8"/>
        <end position="82"/>
    </location>
</feature>
<evidence type="ECO:0000256" key="6">
    <source>
        <dbReference type="ARBA" id="ARBA00023304"/>
    </source>
</evidence>
<dbReference type="UniPathway" id="UPA00047">
    <property type="reaction ID" value="UER00055"/>
</dbReference>
<evidence type="ECO:0000256" key="8">
    <source>
        <dbReference type="RuleBase" id="RU368092"/>
    </source>
</evidence>
<dbReference type="InterPro" id="IPR039557">
    <property type="entry name" value="AHAS_ACT"/>
</dbReference>
<dbReference type="Gene3D" id="3.30.70.260">
    <property type="match status" value="1"/>
</dbReference>
<dbReference type="InterPro" id="IPR045865">
    <property type="entry name" value="ACT-like_dom_sf"/>
</dbReference>
<dbReference type="InterPro" id="IPR019455">
    <property type="entry name" value="Acetolactate_synth_ssu_C"/>
</dbReference>
<evidence type="ECO:0000259" key="9">
    <source>
        <dbReference type="PROSITE" id="PS51671"/>
    </source>
</evidence>
<accession>A0A2D0MZT8</accession>
<proteinExistence type="inferred from homology"/>
<name>A0A2D0MZT8_FLAN2</name>
<dbReference type="InterPro" id="IPR002912">
    <property type="entry name" value="ACT_dom"/>
</dbReference>
<evidence type="ECO:0000256" key="1">
    <source>
        <dbReference type="ARBA" id="ARBA00004974"/>
    </source>
</evidence>
<dbReference type="Proteomes" id="UP000223913">
    <property type="component" value="Unassembled WGS sequence"/>
</dbReference>
<dbReference type="InterPro" id="IPR004789">
    <property type="entry name" value="Acetalactate_synth_ssu"/>
</dbReference>
<dbReference type="GO" id="GO:0003984">
    <property type="term" value="F:acetolactate synthase activity"/>
    <property type="evidence" value="ECO:0007669"/>
    <property type="project" value="UniProtKB-UniRule"/>
</dbReference>
<comment type="catalytic activity">
    <reaction evidence="7 8">
        <text>2 pyruvate + H(+) = (2S)-2-acetolactate + CO2</text>
        <dbReference type="Rhea" id="RHEA:25249"/>
        <dbReference type="ChEBI" id="CHEBI:15361"/>
        <dbReference type="ChEBI" id="CHEBI:15378"/>
        <dbReference type="ChEBI" id="CHEBI:16526"/>
        <dbReference type="ChEBI" id="CHEBI:58476"/>
        <dbReference type="EC" id="2.2.1.6"/>
    </reaction>
</comment>
<dbReference type="GO" id="GO:0009099">
    <property type="term" value="P:L-valine biosynthetic process"/>
    <property type="evidence" value="ECO:0007669"/>
    <property type="project" value="UniProtKB-UniRule"/>
</dbReference>
<dbReference type="UniPathway" id="UPA00049">
    <property type="reaction ID" value="UER00059"/>
</dbReference>
<comment type="function">
    <text evidence="8">Catalyzes the conversion of 2 pyruvate molecules into acetolactate in the first common step of the biosynthetic pathway of the branched-amino acids such as leucine, isoleucine, and valine.</text>
</comment>
<dbReference type="Pfam" id="PF10369">
    <property type="entry name" value="ALS_ss_C"/>
    <property type="match status" value="1"/>
</dbReference>
<dbReference type="InterPro" id="IPR054480">
    <property type="entry name" value="AHAS_small-like_ACT"/>
</dbReference>
<protein>
    <recommendedName>
        <fullName evidence="8">Acetolactate synthase small subunit</fullName>
        <shortName evidence="8">AHAS</shortName>
        <shortName evidence="8">ALS</shortName>
        <ecNumber evidence="8">2.2.1.6</ecNumber>
    </recommendedName>
    <alternativeName>
        <fullName evidence="8">Acetohydroxy-acid synthase small subunit</fullName>
    </alternativeName>
</protein>
<evidence type="ECO:0000256" key="7">
    <source>
        <dbReference type="ARBA" id="ARBA00048670"/>
    </source>
</evidence>
<evidence type="ECO:0000256" key="4">
    <source>
        <dbReference type="ARBA" id="ARBA00011744"/>
    </source>
</evidence>
<dbReference type="PANTHER" id="PTHR30239">
    <property type="entry name" value="ACETOLACTATE SYNTHASE SMALL SUBUNIT"/>
    <property type="match status" value="1"/>
</dbReference>
<dbReference type="EMBL" id="PDUD01000049">
    <property type="protein sequence ID" value="PHN01791.1"/>
    <property type="molecule type" value="Genomic_DNA"/>
</dbReference>
<gene>
    <name evidence="10" type="primary">ilvN</name>
    <name evidence="10" type="ORF">CRP01_35495</name>
</gene>
<keyword evidence="8" id="KW-0808">Transferase</keyword>
<comment type="subunit">
    <text evidence="4 8">Dimer of large and small chains.</text>
</comment>
<dbReference type="InterPro" id="IPR027271">
    <property type="entry name" value="Acetolactate_synth/TF_NikR_C"/>
</dbReference>
<dbReference type="SUPFAM" id="SSF55021">
    <property type="entry name" value="ACT-like"/>
    <property type="match status" value="2"/>
</dbReference>
<reference evidence="10 11" key="1">
    <citation type="submission" date="2017-10" db="EMBL/GenBank/DDBJ databases">
        <title>The draft genome sequence of Lewinella nigricans NBRC 102662.</title>
        <authorList>
            <person name="Wang K."/>
        </authorList>
    </citation>
    <scope>NUCLEOTIDE SEQUENCE [LARGE SCALE GENOMIC DNA]</scope>
    <source>
        <strain evidence="10 11">NBRC 102662</strain>
    </source>
</reference>
<dbReference type="RefSeq" id="WP_099154838.1">
    <property type="nucleotide sequence ID" value="NZ_PDUD01000049.1"/>
</dbReference>
<organism evidence="10 11">
    <name type="scientific">Flavilitoribacter nigricans (strain ATCC 23147 / DSM 23189 / NBRC 102662 / NCIMB 1420 / SS-2)</name>
    <name type="common">Lewinella nigricans</name>
    <dbReference type="NCBI Taxonomy" id="1122177"/>
    <lineage>
        <taxon>Bacteria</taxon>
        <taxon>Pseudomonadati</taxon>
        <taxon>Bacteroidota</taxon>
        <taxon>Saprospiria</taxon>
        <taxon>Saprospirales</taxon>
        <taxon>Lewinellaceae</taxon>
        <taxon>Flavilitoribacter</taxon>
    </lineage>
</organism>
<dbReference type="EC" id="2.2.1.6" evidence="8"/>
<comment type="caution">
    <text evidence="10">The sequence shown here is derived from an EMBL/GenBank/DDBJ whole genome shotgun (WGS) entry which is preliminary data.</text>
</comment>
<evidence type="ECO:0000256" key="5">
    <source>
        <dbReference type="ARBA" id="ARBA00022605"/>
    </source>
</evidence>
<evidence type="ECO:0000256" key="2">
    <source>
        <dbReference type="ARBA" id="ARBA00005025"/>
    </source>
</evidence>
<dbReference type="PROSITE" id="PS51671">
    <property type="entry name" value="ACT"/>
    <property type="match status" value="1"/>
</dbReference>
<dbReference type="AlphaFoldDB" id="A0A2D0MZT8"/>
<dbReference type="GO" id="GO:0009097">
    <property type="term" value="P:isoleucine biosynthetic process"/>
    <property type="evidence" value="ECO:0007669"/>
    <property type="project" value="UniProtKB-UniRule"/>
</dbReference>
<comment type="pathway">
    <text evidence="1 8">Amino-acid biosynthesis; L-isoleucine biosynthesis; L-isoleucine from 2-oxobutanoate: step 1/4.</text>
</comment>
<dbReference type="OrthoDB" id="1523722at2"/>
<dbReference type="GO" id="GO:1990610">
    <property type="term" value="F:acetolactate synthase regulator activity"/>
    <property type="evidence" value="ECO:0007669"/>
    <property type="project" value="UniProtKB-UniRule"/>
</dbReference>
<comment type="pathway">
    <text evidence="2 8">Amino-acid biosynthesis; L-valine biosynthesis; L-valine from pyruvate: step 1/4.</text>
</comment>
<evidence type="ECO:0000313" key="10">
    <source>
        <dbReference type="EMBL" id="PHN01791.1"/>
    </source>
</evidence>
<dbReference type="NCBIfam" id="TIGR00119">
    <property type="entry name" value="acolac_sm"/>
    <property type="match status" value="1"/>
</dbReference>
<dbReference type="CDD" id="cd04878">
    <property type="entry name" value="ACT_AHAS"/>
    <property type="match status" value="1"/>
</dbReference>
<keyword evidence="11" id="KW-1185">Reference proteome</keyword>
<evidence type="ECO:0000256" key="3">
    <source>
        <dbReference type="ARBA" id="ARBA00006341"/>
    </source>
</evidence>